<dbReference type="InterPro" id="IPR000261">
    <property type="entry name" value="EH_dom"/>
</dbReference>
<dbReference type="CDD" id="cd00052">
    <property type="entry name" value="EH"/>
    <property type="match status" value="1"/>
</dbReference>
<feature type="domain" description="EF-hand" evidence="4">
    <location>
        <begin position="253"/>
        <end position="288"/>
    </location>
</feature>
<feature type="coiled-coil region" evidence="1">
    <location>
        <begin position="606"/>
        <end position="647"/>
    </location>
</feature>
<evidence type="ECO:0000259" key="4">
    <source>
        <dbReference type="PROSITE" id="PS50222"/>
    </source>
</evidence>
<proteinExistence type="predicted"/>
<accession>A0AAN7V493</accession>
<dbReference type="SMART" id="SM00054">
    <property type="entry name" value="EFh"/>
    <property type="match status" value="1"/>
</dbReference>
<dbReference type="Proteomes" id="UP001329430">
    <property type="component" value="Chromosome 7"/>
</dbReference>
<evidence type="ECO:0000256" key="2">
    <source>
        <dbReference type="SAM" id="MobiDB-lite"/>
    </source>
</evidence>
<keyword evidence="6" id="KW-1185">Reference proteome</keyword>
<dbReference type="PROSITE" id="PS50031">
    <property type="entry name" value="EH"/>
    <property type="match status" value="1"/>
</dbReference>
<reference evidence="5 6" key="1">
    <citation type="journal article" date="2024" name="Insects">
        <title>An Improved Chromosome-Level Genome Assembly of the Firefly Pyrocoelia pectoralis.</title>
        <authorList>
            <person name="Fu X."/>
            <person name="Meyer-Rochow V.B."/>
            <person name="Ballantyne L."/>
            <person name="Zhu X."/>
        </authorList>
    </citation>
    <scope>NUCLEOTIDE SEQUENCE [LARGE SCALE GENOMIC DNA]</scope>
    <source>
        <strain evidence="5">XCY_ONT2</strain>
    </source>
</reference>
<keyword evidence="1" id="KW-0175">Coiled coil</keyword>
<name>A0AAN7V493_9COLE</name>
<comment type="caution">
    <text evidence="5">The sequence shown here is derived from an EMBL/GenBank/DDBJ whole genome shotgun (WGS) entry which is preliminary data.</text>
</comment>
<feature type="region of interest" description="Disordered" evidence="2">
    <location>
        <begin position="134"/>
        <end position="171"/>
    </location>
</feature>
<feature type="compositionally biased region" description="Low complexity" evidence="2">
    <location>
        <begin position="443"/>
        <end position="456"/>
    </location>
</feature>
<organism evidence="5 6">
    <name type="scientific">Pyrocoelia pectoralis</name>
    <dbReference type="NCBI Taxonomy" id="417401"/>
    <lineage>
        <taxon>Eukaryota</taxon>
        <taxon>Metazoa</taxon>
        <taxon>Ecdysozoa</taxon>
        <taxon>Arthropoda</taxon>
        <taxon>Hexapoda</taxon>
        <taxon>Insecta</taxon>
        <taxon>Pterygota</taxon>
        <taxon>Neoptera</taxon>
        <taxon>Endopterygota</taxon>
        <taxon>Coleoptera</taxon>
        <taxon>Polyphaga</taxon>
        <taxon>Elateriformia</taxon>
        <taxon>Elateroidea</taxon>
        <taxon>Lampyridae</taxon>
        <taxon>Lampyrinae</taxon>
        <taxon>Pyrocoelia</taxon>
    </lineage>
</organism>
<dbReference type="GO" id="GO:0005737">
    <property type="term" value="C:cytoplasm"/>
    <property type="evidence" value="ECO:0007669"/>
    <property type="project" value="TreeGrafter"/>
</dbReference>
<dbReference type="Gene3D" id="1.10.238.10">
    <property type="entry name" value="EF-hand"/>
    <property type="match status" value="2"/>
</dbReference>
<evidence type="ECO:0000313" key="6">
    <source>
        <dbReference type="Proteomes" id="UP001329430"/>
    </source>
</evidence>
<dbReference type="EMBL" id="JAVRBK010000007">
    <property type="protein sequence ID" value="KAK5641775.1"/>
    <property type="molecule type" value="Genomic_DNA"/>
</dbReference>
<dbReference type="GO" id="GO:0005509">
    <property type="term" value="F:calcium ion binding"/>
    <property type="evidence" value="ECO:0007669"/>
    <property type="project" value="InterPro"/>
</dbReference>
<dbReference type="SMART" id="SM00027">
    <property type="entry name" value="EH"/>
    <property type="match status" value="1"/>
</dbReference>
<feature type="domain" description="EH" evidence="3">
    <location>
        <begin position="220"/>
        <end position="309"/>
    </location>
</feature>
<protein>
    <recommendedName>
        <fullName evidence="7">RalBP1-associated Eps domain-containing protein 1</fullName>
    </recommendedName>
</protein>
<dbReference type="GO" id="GO:0006897">
    <property type="term" value="P:endocytosis"/>
    <property type="evidence" value="ECO:0007669"/>
    <property type="project" value="TreeGrafter"/>
</dbReference>
<gene>
    <name evidence="5" type="ORF">RI129_010322</name>
</gene>
<feature type="region of interest" description="Disordered" evidence="2">
    <location>
        <begin position="305"/>
        <end position="354"/>
    </location>
</feature>
<feature type="region of interest" description="Disordered" evidence="2">
    <location>
        <begin position="189"/>
        <end position="212"/>
    </location>
</feature>
<evidence type="ECO:0000313" key="5">
    <source>
        <dbReference type="EMBL" id="KAK5641775.1"/>
    </source>
</evidence>
<dbReference type="PANTHER" id="PTHR11216:SF174">
    <property type="entry name" value="GH06923P"/>
    <property type="match status" value="1"/>
</dbReference>
<evidence type="ECO:0000259" key="3">
    <source>
        <dbReference type="PROSITE" id="PS50031"/>
    </source>
</evidence>
<dbReference type="PANTHER" id="PTHR11216">
    <property type="entry name" value="EH DOMAIN"/>
    <property type="match status" value="1"/>
</dbReference>
<evidence type="ECO:0000256" key="1">
    <source>
        <dbReference type="SAM" id="Coils"/>
    </source>
</evidence>
<dbReference type="GO" id="GO:0005886">
    <property type="term" value="C:plasma membrane"/>
    <property type="evidence" value="ECO:0007669"/>
    <property type="project" value="TreeGrafter"/>
</dbReference>
<dbReference type="AlphaFoldDB" id="A0AAN7V493"/>
<feature type="region of interest" description="Disordered" evidence="2">
    <location>
        <begin position="424"/>
        <end position="510"/>
    </location>
</feature>
<evidence type="ECO:0008006" key="7">
    <source>
        <dbReference type="Google" id="ProtNLM"/>
    </source>
</evidence>
<dbReference type="Pfam" id="PF12763">
    <property type="entry name" value="EH"/>
    <property type="match status" value="1"/>
</dbReference>
<dbReference type="GO" id="GO:0016197">
    <property type="term" value="P:endosomal transport"/>
    <property type="evidence" value="ECO:0007669"/>
    <property type="project" value="TreeGrafter"/>
</dbReference>
<dbReference type="InterPro" id="IPR002048">
    <property type="entry name" value="EF_hand_dom"/>
</dbReference>
<dbReference type="PROSITE" id="PS50222">
    <property type="entry name" value="EF_HAND_2"/>
    <property type="match status" value="1"/>
</dbReference>
<dbReference type="InterPro" id="IPR011992">
    <property type="entry name" value="EF-hand-dom_pair"/>
</dbReference>
<sequence length="654" mass="74024">MEELKLTDTLQRYFSDFFVCCDEENAGKVSVSKALELIKSGNVPQDVILQISELCWNQNTNYLNRKQFYSALKLVAAYQFNMPLRLELINAPLDLPLPRFSWPNSEMQSPYKDLIELRNQDRNEYIEHVDTVSTDSEFENTDTNVTLRTGSPEVSSAASDSPTPTNSVQDKSWAITTTWQGLVSEEQRQLLGTEEESSDRHSSEDDTEISNEVWTITAEQREYYTAQFRSLQPDSNALLAGSIARLFFEKSRLPVQELRKIWQLADVTKDGALSLSEFLTAMHLVVLRRNHIELPEVLPSQLLPSAERSRSMSPETEPILSPQTKDTSKEWTKFVDSPTSSISSPGPKPVNFDFQKGAVEKDPKIFHPVPLRLTPECTNIQADEHQETEPSSPHTFLDPHHQNSLVSQNLGQIPVNDIRGIQRPQPKKISVPGPGAIPPPPVSSQSSVEEGPVSLPVFPPPKKEKPPPPPPRPFKSHGRSSSLDLNRLNKNHLGAPPSVPPRVSPSVQSSNKKLLTRLNDRENNPQFANFEQFEQIEKYENVSEGVFPGDVYEAERKKLFAQFSAQEEGDYVDAPQRHGAFEVYRKPKSRGSPEVVTVDQSKWELFHKLQEQNTVLLRLCQELSQELADIREEKMTLKVKLQMQQQQQFKQNGG</sequence>
<dbReference type="SUPFAM" id="SSF47473">
    <property type="entry name" value="EF-hand"/>
    <property type="match status" value="2"/>
</dbReference>